<evidence type="ECO:0000313" key="1">
    <source>
        <dbReference type="EMBL" id="GIY58558.1"/>
    </source>
</evidence>
<sequence>MAVRADASLMERFEIQQVTSQESLTTRWDTNKKYKWGKRKGQKRGFSLPFPLCERREVLTNGSFVIGGGGTPWKPSFTSPEERVLTRDVGGAKWAQGSHCAVKVKVGIIW</sequence>
<gene>
    <name evidence="1" type="ORF">CDAR_607861</name>
</gene>
<name>A0AAV4ULA8_9ARAC</name>
<dbReference type="AlphaFoldDB" id="A0AAV4ULA8"/>
<reference evidence="1 2" key="1">
    <citation type="submission" date="2021-06" db="EMBL/GenBank/DDBJ databases">
        <title>Caerostris darwini draft genome.</title>
        <authorList>
            <person name="Kono N."/>
            <person name="Arakawa K."/>
        </authorList>
    </citation>
    <scope>NUCLEOTIDE SEQUENCE [LARGE SCALE GENOMIC DNA]</scope>
</reference>
<organism evidence="1 2">
    <name type="scientific">Caerostris darwini</name>
    <dbReference type="NCBI Taxonomy" id="1538125"/>
    <lineage>
        <taxon>Eukaryota</taxon>
        <taxon>Metazoa</taxon>
        <taxon>Ecdysozoa</taxon>
        <taxon>Arthropoda</taxon>
        <taxon>Chelicerata</taxon>
        <taxon>Arachnida</taxon>
        <taxon>Araneae</taxon>
        <taxon>Araneomorphae</taxon>
        <taxon>Entelegynae</taxon>
        <taxon>Araneoidea</taxon>
        <taxon>Araneidae</taxon>
        <taxon>Caerostris</taxon>
    </lineage>
</organism>
<dbReference type="Proteomes" id="UP001054837">
    <property type="component" value="Unassembled WGS sequence"/>
</dbReference>
<comment type="caution">
    <text evidence="1">The sequence shown here is derived from an EMBL/GenBank/DDBJ whole genome shotgun (WGS) entry which is preliminary data.</text>
</comment>
<accession>A0AAV4ULA8</accession>
<protein>
    <submittedName>
        <fullName evidence="1">Uncharacterized protein</fullName>
    </submittedName>
</protein>
<evidence type="ECO:0000313" key="2">
    <source>
        <dbReference type="Proteomes" id="UP001054837"/>
    </source>
</evidence>
<keyword evidence="2" id="KW-1185">Reference proteome</keyword>
<dbReference type="EMBL" id="BPLQ01011519">
    <property type="protein sequence ID" value="GIY58558.1"/>
    <property type="molecule type" value="Genomic_DNA"/>
</dbReference>
<proteinExistence type="predicted"/>